<accession>A0A6C0G4R2</accession>
<dbReference type="InterPro" id="IPR013149">
    <property type="entry name" value="ADH-like_C"/>
</dbReference>
<evidence type="ECO:0000256" key="3">
    <source>
        <dbReference type="ARBA" id="ARBA00023002"/>
    </source>
</evidence>
<gene>
    <name evidence="7" type="ORF">GXP70_22330</name>
</gene>
<dbReference type="PANTHER" id="PTHR43401">
    <property type="entry name" value="L-THREONINE 3-DEHYDROGENASE"/>
    <property type="match status" value="1"/>
</dbReference>
<dbReference type="Proteomes" id="UP000476064">
    <property type="component" value="Chromosome"/>
</dbReference>
<reference evidence="7 8" key="1">
    <citation type="submission" date="2020-01" db="EMBL/GenBank/DDBJ databases">
        <title>Paenibacillus sp. nov., isolated from tomato rhizosphere.</title>
        <authorList>
            <person name="Weon H.-Y."/>
            <person name="Lee S.A."/>
        </authorList>
    </citation>
    <scope>NUCLEOTIDE SEQUENCE [LARGE SCALE GENOMIC DNA]</scope>
    <source>
        <strain evidence="7 8">12200R-189</strain>
    </source>
</reference>
<dbReference type="SUPFAM" id="SSF50129">
    <property type="entry name" value="GroES-like"/>
    <property type="match status" value="1"/>
</dbReference>
<dbReference type="InterPro" id="IPR013154">
    <property type="entry name" value="ADH-like_N"/>
</dbReference>
<proteinExistence type="inferred from homology"/>
<evidence type="ECO:0000256" key="4">
    <source>
        <dbReference type="RuleBase" id="RU361277"/>
    </source>
</evidence>
<protein>
    <submittedName>
        <fullName evidence="7">Alcohol dehydrogenase catalytic domain-containing protein</fullName>
    </submittedName>
</protein>
<dbReference type="GO" id="GO:0016491">
    <property type="term" value="F:oxidoreductase activity"/>
    <property type="evidence" value="ECO:0007669"/>
    <property type="project" value="UniProtKB-KW"/>
</dbReference>
<keyword evidence="2 4" id="KW-0862">Zinc</keyword>
<dbReference type="Pfam" id="PF00107">
    <property type="entry name" value="ADH_zinc_N"/>
    <property type="match status" value="1"/>
</dbReference>
<evidence type="ECO:0000259" key="5">
    <source>
        <dbReference type="Pfam" id="PF00107"/>
    </source>
</evidence>
<dbReference type="InterPro" id="IPR050129">
    <property type="entry name" value="Zn_alcohol_dh"/>
</dbReference>
<comment type="cofactor">
    <cofactor evidence="4">
        <name>Zn(2+)</name>
        <dbReference type="ChEBI" id="CHEBI:29105"/>
    </cofactor>
</comment>
<dbReference type="InterPro" id="IPR036291">
    <property type="entry name" value="NAD(P)-bd_dom_sf"/>
</dbReference>
<keyword evidence="1 4" id="KW-0479">Metal-binding</keyword>
<dbReference type="AlphaFoldDB" id="A0A6C0G4R2"/>
<dbReference type="RefSeq" id="WP_162358882.1">
    <property type="nucleotide sequence ID" value="NZ_CP048209.1"/>
</dbReference>
<dbReference type="InterPro" id="IPR011032">
    <property type="entry name" value="GroES-like_sf"/>
</dbReference>
<dbReference type="PROSITE" id="PS00059">
    <property type="entry name" value="ADH_ZINC"/>
    <property type="match status" value="1"/>
</dbReference>
<dbReference type="PANTHER" id="PTHR43401:SF2">
    <property type="entry name" value="L-THREONINE 3-DEHYDROGENASE"/>
    <property type="match status" value="1"/>
</dbReference>
<evidence type="ECO:0000256" key="1">
    <source>
        <dbReference type="ARBA" id="ARBA00022723"/>
    </source>
</evidence>
<dbReference type="Pfam" id="PF08240">
    <property type="entry name" value="ADH_N"/>
    <property type="match status" value="1"/>
</dbReference>
<comment type="similarity">
    <text evidence="4">Belongs to the zinc-containing alcohol dehydrogenase family.</text>
</comment>
<keyword evidence="8" id="KW-1185">Reference proteome</keyword>
<feature type="domain" description="Alcohol dehydrogenase-like N-terminal" evidence="6">
    <location>
        <begin position="25"/>
        <end position="135"/>
    </location>
</feature>
<evidence type="ECO:0000313" key="7">
    <source>
        <dbReference type="EMBL" id="QHT62449.1"/>
    </source>
</evidence>
<dbReference type="Gene3D" id="3.90.180.10">
    <property type="entry name" value="Medium-chain alcohol dehydrogenases, catalytic domain"/>
    <property type="match status" value="1"/>
</dbReference>
<keyword evidence="3" id="KW-0560">Oxidoreductase</keyword>
<name>A0A6C0G4R2_9BACL</name>
<dbReference type="SUPFAM" id="SSF51735">
    <property type="entry name" value="NAD(P)-binding Rossmann-fold domains"/>
    <property type="match status" value="1"/>
</dbReference>
<dbReference type="Gene3D" id="3.40.50.720">
    <property type="entry name" value="NAD(P)-binding Rossmann-like Domain"/>
    <property type="match status" value="1"/>
</dbReference>
<feature type="domain" description="Alcohol dehydrogenase-like C-terminal" evidence="5">
    <location>
        <begin position="176"/>
        <end position="286"/>
    </location>
</feature>
<dbReference type="GO" id="GO:0008270">
    <property type="term" value="F:zinc ion binding"/>
    <property type="evidence" value="ECO:0007669"/>
    <property type="project" value="InterPro"/>
</dbReference>
<sequence>MRAIVWHEDGRVRQAADWPLPAMEDDEALVEIRAEGVCMTDIHMIRGTLDFAKPPWVLGHEMSGVIAAVGSKAKGWSVGERVVVDPVVACGSCSHCQRGKKYLCESGGELGTTYGSGGYGQYVAVKPANLYRLPDTMSFAEGAMMEPLNCTLGAVERAAAAIAGGSVIVFGPGPAGLLFMQLARAYGALRVVLVGMEEERLAAGRRLGADRTINLQAESLAEALKDEAFDVAIEASGSVQGVQDCMAYVAKGGTIVLYGLNGSDRPSIHSDRVVGKDLTIVTCISAPLLWQKGIELVRAGKVNVKDIVSHTLSFDEAAAAVNDIAANRFRPVKAMIVHAQAEEENDA</sequence>
<evidence type="ECO:0000256" key="2">
    <source>
        <dbReference type="ARBA" id="ARBA00022833"/>
    </source>
</evidence>
<evidence type="ECO:0000259" key="6">
    <source>
        <dbReference type="Pfam" id="PF08240"/>
    </source>
</evidence>
<dbReference type="InterPro" id="IPR002328">
    <property type="entry name" value="ADH_Zn_CS"/>
</dbReference>
<dbReference type="KEGG" id="plyc:GXP70_22330"/>
<dbReference type="EMBL" id="CP048209">
    <property type="protein sequence ID" value="QHT62449.1"/>
    <property type="molecule type" value="Genomic_DNA"/>
</dbReference>
<organism evidence="7 8">
    <name type="scientific">Paenibacillus lycopersici</name>
    <dbReference type="NCBI Taxonomy" id="2704462"/>
    <lineage>
        <taxon>Bacteria</taxon>
        <taxon>Bacillati</taxon>
        <taxon>Bacillota</taxon>
        <taxon>Bacilli</taxon>
        <taxon>Bacillales</taxon>
        <taxon>Paenibacillaceae</taxon>
        <taxon>Paenibacillus</taxon>
    </lineage>
</organism>
<evidence type="ECO:0000313" key="8">
    <source>
        <dbReference type="Proteomes" id="UP000476064"/>
    </source>
</evidence>